<feature type="binding site" evidence="10">
    <location>
        <position position="139"/>
    </location>
    <ligand>
        <name>(6S)-NADPHX</name>
        <dbReference type="ChEBI" id="CHEBI:64076"/>
    </ligand>
</feature>
<dbReference type="InterPro" id="IPR032976">
    <property type="entry name" value="YJEFN_prot_NAXE-like"/>
</dbReference>
<dbReference type="SUPFAM" id="SSF64153">
    <property type="entry name" value="YjeF N-terminal domain-like"/>
    <property type="match status" value="1"/>
</dbReference>
<keyword evidence="5 10" id="KW-0547">Nucleotide-binding</keyword>
<evidence type="ECO:0000256" key="4">
    <source>
        <dbReference type="ARBA" id="ARBA00022723"/>
    </source>
</evidence>
<keyword evidence="8 10" id="KW-0520">NAD</keyword>
<dbReference type="GO" id="GO:0052856">
    <property type="term" value="F:NAD(P)HX epimerase activity"/>
    <property type="evidence" value="ECO:0007669"/>
    <property type="project" value="UniProtKB-UniRule"/>
</dbReference>
<dbReference type="Pfam" id="PF03853">
    <property type="entry name" value="YjeF_N"/>
    <property type="match status" value="1"/>
</dbReference>
<feature type="binding site" evidence="10">
    <location>
        <begin position="61"/>
        <end position="65"/>
    </location>
    <ligand>
        <name>(6S)-NADPHX</name>
        <dbReference type="ChEBI" id="CHEBI:64076"/>
    </ligand>
</feature>
<keyword evidence="7 10" id="KW-0630">Potassium</keyword>
<evidence type="ECO:0000256" key="2">
    <source>
        <dbReference type="ARBA" id="ARBA00000909"/>
    </source>
</evidence>
<evidence type="ECO:0000256" key="10">
    <source>
        <dbReference type="HAMAP-Rule" id="MF_01966"/>
    </source>
</evidence>
<dbReference type="PANTHER" id="PTHR13232:SF10">
    <property type="entry name" value="NAD(P)H-HYDRATE EPIMERASE"/>
    <property type="match status" value="1"/>
</dbReference>
<evidence type="ECO:0000256" key="8">
    <source>
        <dbReference type="ARBA" id="ARBA00023027"/>
    </source>
</evidence>
<dbReference type="HAMAP" id="MF_01966">
    <property type="entry name" value="NADHX_epimerase"/>
    <property type="match status" value="1"/>
</dbReference>
<dbReference type="InterPro" id="IPR036652">
    <property type="entry name" value="YjeF_N_dom_sf"/>
</dbReference>
<comment type="cofactor">
    <cofactor evidence="10">
        <name>K(+)</name>
        <dbReference type="ChEBI" id="CHEBI:29103"/>
    </cofactor>
    <text evidence="10">Binds 1 potassium ion per subunit.</text>
</comment>
<dbReference type="NCBIfam" id="TIGR00197">
    <property type="entry name" value="yjeF_nterm"/>
    <property type="match status" value="1"/>
</dbReference>
<feature type="binding site" evidence="10">
    <location>
        <begin position="128"/>
        <end position="134"/>
    </location>
    <ligand>
        <name>(6S)-NADPHX</name>
        <dbReference type="ChEBI" id="CHEBI:64076"/>
    </ligand>
</feature>
<dbReference type="GO" id="GO:0046872">
    <property type="term" value="F:metal ion binding"/>
    <property type="evidence" value="ECO:0007669"/>
    <property type="project" value="UniProtKB-KW"/>
</dbReference>
<feature type="binding site" evidence="10">
    <location>
        <position position="160"/>
    </location>
    <ligand>
        <name>K(+)</name>
        <dbReference type="ChEBI" id="CHEBI:29103"/>
    </ligand>
</feature>
<dbReference type="PATRIC" id="fig|1302272.5.peg.2244"/>
<dbReference type="PANTHER" id="PTHR13232">
    <property type="entry name" value="NAD(P)H-HYDRATE EPIMERASE"/>
    <property type="match status" value="1"/>
</dbReference>
<feature type="binding site" evidence="10">
    <location>
        <position position="157"/>
    </location>
    <ligand>
        <name>(6S)-NADPHX</name>
        <dbReference type="ChEBI" id="CHEBI:64076"/>
    </ligand>
</feature>
<keyword evidence="13" id="KW-1185">Reference proteome</keyword>
<evidence type="ECO:0000256" key="1">
    <source>
        <dbReference type="ARBA" id="ARBA00000013"/>
    </source>
</evidence>
<dbReference type="AlphaFoldDB" id="A0A0R1HLR2"/>
<dbReference type="STRING" id="1302272.FC96_GL002195"/>
<protein>
    <recommendedName>
        <fullName evidence="3 10">NAD(P)H-hydrate epimerase</fullName>
        <ecNumber evidence="3 10">5.1.99.6</ecNumber>
    </recommendedName>
    <alternativeName>
        <fullName evidence="10">NAD(P)HX epimerase</fullName>
    </alternativeName>
</protein>
<comment type="similarity">
    <text evidence="10">Belongs to the NnrE/AIBP family.</text>
</comment>
<evidence type="ECO:0000256" key="5">
    <source>
        <dbReference type="ARBA" id="ARBA00022741"/>
    </source>
</evidence>
<evidence type="ECO:0000256" key="3">
    <source>
        <dbReference type="ARBA" id="ARBA00012228"/>
    </source>
</evidence>
<feature type="domain" description="YjeF N-terminal" evidence="11">
    <location>
        <begin position="13"/>
        <end position="214"/>
    </location>
</feature>
<evidence type="ECO:0000313" key="13">
    <source>
        <dbReference type="Proteomes" id="UP000050911"/>
    </source>
</evidence>
<dbReference type="InterPro" id="IPR004443">
    <property type="entry name" value="YjeF_N_dom"/>
</dbReference>
<comment type="function">
    <text evidence="10">Catalyzes the epimerization of the S- and R-forms of NAD(P)HX, a damaged form of NAD(P)H that is a result of enzymatic or heat-dependent hydration. This is a prerequisite for the S-specific NAD(P)H-hydrate dehydratase to allow the repair of both epimers of NAD(P)HX.</text>
</comment>
<proteinExistence type="inferred from homology"/>
<organism evidence="12 13">
    <name type="scientific">Secundilactobacillus kimchicus JCM 15530</name>
    <dbReference type="NCBI Taxonomy" id="1302272"/>
    <lineage>
        <taxon>Bacteria</taxon>
        <taxon>Bacillati</taxon>
        <taxon>Bacillota</taxon>
        <taxon>Bacilli</taxon>
        <taxon>Lactobacillales</taxon>
        <taxon>Lactobacillaceae</taxon>
        <taxon>Secundilactobacillus</taxon>
    </lineage>
</organism>
<evidence type="ECO:0000313" key="12">
    <source>
        <dbReference type="EMBL" id="KRK47710.1"/>
    </source>
</evidence>
<evidence type="ECO:0000256" key="7">
    <source>
        <dbReference type="ARBA" id="ARBA00022958"/>
    </source>
</evidence>
<name>A0A0R1HLR2_9LACO</name>
<sequence>MIHMTESISVATAREADARTINEIGIPSLVLMERAALGSTARLLNGDFDLTKVLIVAGTGNNGGDGLVVARLLHVRGIDVTVMMTGDPKKASPETAQQLKILAYYGITMQPTTTDIADYTTIVDAIFGVGLDRPVAGRYADWINAINASAAKVLAIDVPSGLNADTGQPQGATVKAAVTSTMAYPKIGFNQSTAQPYTGKVVVEDIGVYLANNS</sequence>
<feature type="binding site" evidence="10">
    <location>
        <position position="124"/>
    </location>
    <ligand>
        <name>K(+)</name>
        <dbReference type="ChEBI" id="CHEBI:29103"/>
    </ligand>
</feature>
<accession>A0A0R1HLR2</accession>
<evidence type="ECO:0000259" key="11">
    <source>
        <dbReference type="PROSITE" id="PS51385"/>
    </source>
</evidence>
<keyword evidence="6 10" id="KW-0521">NADP</keyword>
<dbReference type="Gene3D" id="3.40.50.10260">
    <property type="entry name" value="YjeF N-terminal domain"/>
    <property type="match status" value="1"/>
</dbReference>
<keyword evidence="4 10" id="KW-0479">Metal-binding</keyword>
<feature type="binding site" evidence="10">
    <location>
        <position position="62"/>
    </location>
    <ligand>
        <name>K(+)</name>
        <dbReference type="ChEBI" id="CHEBI:29103"/>
    </ligand>
</feature>
<dbReference type="GO" id="GO:0000166">
    <property type="term" value="F:nucleotide binding"/>
    <property type="evidence" value="ECO:0007669"/>
    <property type="project" value="UniProtKB-KW"/>
</dbReference>
<dbReference type="PROSITE" id="PS51385">
    <property type="entry name" value="YJEF_N"/>
    <property type="match status" value="1"/>
</dbReference>
<dbReference type="EC" id="5.1.99.6" evidence="3 10"/>
<evidence type="ECO:0000256" key="9">
    <source>
        <dbReference type="ARBA" id="ARBA00023235"/>
    </source>
</evidence>
<dbReference type="Proteomes" id="UP000050911">
    <property type="component" value="Unassembled WGS sequence"/>
</dbReference>
<gene>
    <name evidence="10" type="primary">nnrE</name>
    <name evidence="12" type="ORF">FC96_GL002195</name>
</gene>
<comment type="catalytic activity">
    <reaction evidence="2 10">
        <text>(6R)-NADPHX = (6S)-NADPHX</text>
        <dbReference type="Rhea" id="RHEA:32227"/>
        <dbReference type="ChEBI" id="CHEBI:64076"/>
        <dbReference type="ChEBI" id="CHEBI:64077"/>
        <dbReference type="EC" id="5.1.99.6"/>
    </reaction>
</comment>
<keyword evidence="9 10" id="KW-0413">Isomerase</keyword>
<comment type="caution">
    <text evidence="12">The sequence shown here is derived from an EMBL/GenBank/DDBJ whole genome shotgun (WGS) entry which is preliminary data.</text>
</comment>
<comment type="catalytic activity">
    <reaction evidence="1 10">
        <text>(6R)-NADHX = (6S)-NADHX</text>
        <dbReference type="Rhea" id="RHEA:32215"/>
        <dbReference type="ChEBI" id="CHEBI:64074"/>
        <dbReference type="ChEBI" id="CHEBI:64075"/>
        <dbReference type="EC" id="5.1.99.6"/>
    </reaction>
</comment>
<dbReference type="EMBL" id="AZCX01000006">
    <property type="protein sequence ID" value="KRK47710.1"/>
    <property type="molecule type" value="Genomic_DNA"/>
</dbReference>
<reference evidence="12 13" key="1">
    <citation type="journal article" date="2015" name="Genome Announc.">
        <title>Expanding the biotechnology potential of lactobacilli through comparative genomics of 213 strains and associated genera.</title>
        <authorList>
            <person name="Sun Z."/>
            <person name="Harris H.M."/>
            <person name="McCann A."/>
            <person name="Guo C."/>
            <person name="Argimon S."/>
            <person name="Zhang W."/>
            <person name="Yang X."/>
            <person name="Jeffery I.B."/>
            <person name="Cooney J.C."/>
            <person name="Kagawa T.F."/>
            <person name="Liu W."/>
            <person name="Song Y."/>
            <person name="Salvetti E."/>
            <person name="Wrobel A."/>
            <person name="Rasinkangas P."/>
            <person name="Parkhill J."/>
            <person name="Rea M.C."/>
            <person name="O'Sullivan O."/>
            <person name="Ritari J."/>
            <person name="Douillard F.P."/>
            <person name="Paul Ross R."/>
            <person name="Yang R."/>
            <person name="Briner A.E."/>
            <person name="Felis G.E."/>
            <person name="de Vos W.M."/>
            <person name="Barrangou R."/>
            <person name="Klaenhammer T.R."/>
            <person name="Caufield P.W."/>
            <person name="Cui Y."/>
            <person name="Zhang H."/>
            <person name="O'Toole P.W."/>
        </authorList>
    </citation>
    <scope>NUCLEOTIDE SEQUENCE [LARGE SCALE GENOMIC DNA]</scope>
    <source>
        <strain evidence="12 13">JCM 15530</strain>
    </source>
</reference>
<evidence type="ECO:0000256" key="6">
    <source>
        <dbReference type="ARBA" id="ARBA00022857"/>
    </source>
</evidence>